<dbReference type="AlphaFoldDB" id="A0A918TS41"/>
<dbReference type="Proteomes" id="UP000646244">
    <property type="component" value="Unassembled WGS sequence"/>
</dbReference>
<comment type="caution">
    <text evidence="1">The sequence shown here is derived from an EMBL/GenBank/DDBJ whole genome shotgun (WGS) entry which is preliminary data.</text>
</comment>
<accession>A0A918TS41</accession>
<gene>
    <name evidence="1" type="ORF">GCM10010507_41320</name>
</gene>
<name>A0A918TS41_STRCJ</name>
<reference evidence="1" key="2">
    <citation type="submission" date="2020-09" db="EMBL/GenBank/DDBJ databases">
        <authorList>
            <person name="Sun Q."/>
            <person name="Ohkuma M."/>
        </authorList>
    </citation>
    <scope>NUCLEOTIDE SEQUENCE</scope>
    <source>
        <strain evidence="1">JCM 4633</strain>
    </source>
</reference>
<protein>
    <submittedName>
        <fullName evidence="1">Uncharacterized protein</fullName>
    </submittedName>
</protein>
<evidence type="ECO:0000313" key="2">
    <source>
        <dbReference type="Proteomes" id="UP000646244"/>
    </source>
</evidence>
<evidence type="ECO:0000313" key="1">
    <source>
        <dbReference type="EMBL" id="GHC60056.1"/>
    </source>
</evidence>
<dbReference type="EMBL" id="BMVB01000014">
    <property type="protein sequence ID" value="GHC60056.1"/>
    <property type="molecule type" value="Genomic_DNA"/>
</dbReference>
<reference evidence="1" key="1">
    <citation type="journal article" date="2014" name="Int. J. Syst. Evol. Microbiol.">
        <title>Complete genome sequence of Corynebacterium casei LMG S-19264T (=DSM 44701T), isolated from a smear-ripened cheese.</title>
        <authorList>
            <consortium name="US DOE Joint Genome Institute (JGI-PGF)"/>
            <person name="Walter F."/>
            <person name="Albersmeier A."/>
            <person name="Kalinowski J."/>
            <person name="Ruckert C."/>
        </authorList>
    </citation>
    <scope>NUCLEOTIDE SEQUENCE</scope>
    <source>
        <strain evidence="1">JCM 4633</strain>
    </source>
</reference>
<proteinExistence type="predicted"/>
<organism evidence="1 2">
    <name type="scientific">Streptomyces cinnamoneus</name>
    <name type="common">Streptoverticillium cinnamoneum</name>
    <dbReference type="NCBI Taxonomy" id="53446"/>
    <lineage>
        <taxon>Bacteria</taxon>
        <taxon>Bacillati</taxon>
        <taxon>Actinomycetota</taxon>
        <taxon>Actinomycetes</taxon>
        <taxon>Kitasatosporales</taxon>
        <taxon>Streptomycetaceae</taxon>
        <taxon>Streptomyces</taxon>
        <taxon>Streptomyces cinnamoneus group</taxon>
    </lineage>
</organism>
<sequence length="234" mass="24501">MISVRAAAARNNAEWCASVCRSHGIPDTFGETVWHSARRTPPYYPDAVTLHPDAAPADVLPGIDTATPGCSVKDSFAALDLTAAGFVELFTAQWIHRPAGAPTRATPTLRTEPVTTAAQLHAWQTAWHGGDGSPDVFRPALLDDPSVLVLALHYGEDLCGGVVLSRGSGVVGVSNLFTTEGRDPAAAWSAAITAATAHFPGLPLVGYEHGDDLAHALAAGFSVLGPLRVWLHDS</sequence>